<sequence length="94" mass="10302">MSSRRFLSAREGLSSHLLPGSGTQLLRLAKCTGAQTLMLAKGTGQHLKLAAMHTRLYLLIVSTLDVQWPDTISYAFRALAWAWSPASPETMSID</sequence>
<gene>
    <name evidence="1" type="ORF">OEZ85_005436</name>
</gene>
<name>A0ABY8ULJ3_TETOB</name>
<evidence type="ECO:0000313" key="2">
    <source>
        <dbReference type="Proteomes" id="UP001244341"/>
    </source>
</evidence>
<dbReference type="Proteomes" id="UP001244341">
    <property type="component" value="Chromosome 12b"/>
</dbReference>
<proteinExistence type="predicted"/>
<accession>A0ABY8ULJ3</accession>
<protein>
    <submittedName>
        <fullName evidence="1">Uncharacterized protein</fullName>
    </submittedName>
</protein>
<keyword evidence="2" id="KW-1185">Reference proteome</keyword>
<reference evidence="1 2" key="1">
    <citation type="submission" date="2023-05" db="EMBL/GenBank/DDBJ databases">
        <title>A 100% complete, gapless, phased diploid assembly of the Scenedesmus obliquus UTEX 3031 genome.</title>
        <authorList>
            <person name="Biondi T.C."/>
            <person name="Hanschen E.R."/>
            <person name="Kwon T."/>
            <person name="Eng W."/>
            <person name="Kruse C.P.S."/>
            <person name="Koehler S.I."/>
            <person name="Kunde Y."/>
            <person name="Gleasner C.D."/>
            <person name="You Mak K.T."/>
            <person name="Polle J."/>
            <person name="Hovde B.T."/>
            <person name="Starkenburg S.R."/>
        </authorList>
    </citation>
    <scope>NUCLEOTIDE SEQUENCE [LARGE SCALE GENOMIC DNA]</scope>
    <source>
        <strain evidence="1 2">DOE0152z</strain>
    </source>
</reference>
<dbReference type="EMBL" id="CP126219">
    <property type="protein sequence ID" value="WIA21121.1"/>
    <property type="molecule type" value="Genomic_DNA"/>
</dbReference>
<evidence type="ECO:0000313" key="1">
    <source>
        <dbReference type="EMBL" id="WIA21121.1"/>
    </source>
</evidence>
<organism evidence="1 2">
    <name type="scientific">Tetradesmus obliquus</name>
    <name type="common">Green alga</name>
    <name type="synonym">Acutodesmus obliquus</name>
    <dbReference type="NCBI Taxonomy" id="3088"/>
    <lineage>
        <taxon>Eukaryota</taxon>
        <taxon>Viridiplantae</taxon>
        <taxon>Chlorophyta</taxon>
        <taxon>core chlorophytes</taxon>
        <taxon>Chlorophyceae</taxon>
        <taxon>CS clade</taxon>
        <taxon>Sphaeropleales</taxon>
        <taxon>Scenedesmaceae</taxon>
        <taxon>Tetradesmus</taxon>
    </lineage>
</organism>